<evidence type="ECO:0000313" key="2">
    <source>
        <dbReference type="EMBL" id="NYI99487.1"/>
    </source>
</evidence>
<name>A0A853BYJ1_9ACTN</name>
<evidence type="ECO:0008006" key="4">
    <source>
        <dbReference type="Google" id="ProtNLM"/>
    </source>
</evidence>
<comment type="caution">
    <text evidence="2">The sequence shown here is derived from an EMBL/GenBank/DDBJ whole genome shotgun (WGS) entry which is preliminary data.</text>
</comment>
<dbReference type="EMBL" id="JACCFP010000001">
    <property type="protein sequence ID" value="NYI99487.1"/>
    <property type="molecule type" value="Genomic_DNA"/>
</dbReference>
<dbReference type="AlphaFoldDB" id="A0A853BYJ1"/>
<dbReference type="Pfam" id="PF13704">
    <property type="entry name" value="Glyco_tranf_2_4"/>
    <property type="match status" value="1"/>
</dbReference>
<dbReference type="RefSeq" id="WP_179666131.1">
    <property type="nucleotide sequence ID" value="NZ_JACCFP010000001.1"/>
</dbReference>
<dbReference type="Proteomes" id="UP000530424">
    <property type="component" value="Unassembled WGS sequence"/>
</dbReference>
<reference evidence="2 3" key="1">
    <citation type="submission" date="2020-07" db="EMBL/GenBank/DDBJ databases">
        <title>Sequencing the genomes of 1000 actinobacteria strains.</title>
        <authorList>
            <person name="Klenk H.-P."/>
        </authorList>
    </citation>
    <scope>NUCLEOTIDE SEQUENCE [LARGE SCALE GENOMIC DNA]</scope>
    <source>
        <strain evidence="2 3">DSM 103833</strain>
    </source>
</reference>
<organism evidence="2 3">
    <name type="scientific">Nocardioides thalensis</name>
    <dbReference type="NCBI Taxonomy" id="1914755"/>
    <lineage>
        <taxon>Bacteria</taxon>
        <taxon>Bacillati</taxon>
        <taxon>Actinomycetota</taxon>
        <taxon>Actinomycetes</taxon>
        <taxon>Propionibacteriales</taxon>
        <taxon>Nocardioidaceae</taxon>
        <taxon>Nocardioides</taxon>
    </lineage>
</organism>
<evidence type="ECO:0000256" key="1">
    <source>
        <dbReference type="SAM" id="MobiDB-lite"/>
    </source>
</evidence>
<protein>
    <recommendedName>
        <fullName evidence="4">Glycosyltransferase family 2 protein</fullName>
    </recommendedName>
</protein>
<sequence>MADQGGIVAAVSTVKDTLPRLEQYVARNLAGGVDHLFVLLDADQPEVAEGFAAHPHVTCIRTDDAWWQGGRPPELNHRQRINANAIRHLLGELGWASWLFHVDGDEVVRVDRDRLAAVPPSVPAVRLEVREAVSRLRWERPPTWFKRPLEKPELRRLVRRGVIEKPTNGAFLHGHADGKSGVRPGTDTWLTLHDPVGADGGAVDTAADPSFLVLHFESYSGEEFARKWTALAQAGPDTRLRPIRQRTMDAVQGLLARGLPPEALEQELLALYERTIADDLDLLRRLGVVDEIDADRGTHEPAAPSADQRAALDAALDRLRETPKDGFRPPANRPVETPGAAAPTAAPRPRRRS</sequence>
<feature type="compositionally biased region" description="Low complexity" evidence="1">
    <location>
        <begin position="337"/>
        <end position="347"/>
    </location>
</feature>
<evidence type="ECO:0000313" key="3">
    <source>
        <dbReference type="Proteomes" id="UP000530424"/>
    </source>
</evidence>
<keyword evidence="3" id="KW-1185">Reference proteome</keyword>
<accession>A0A853BYJ1</accession>
<feature type="region of interest" description="Disordered" evidence="1">
    <location>
        <begin position="318"/>
        <end position="353"/>
    </location>
</feature>
<gene>
    <name evidence="2" type="ORF">HNR19_000186</name>
</gene>
<feature type="compositionally biased region" description="Basic and acidic residues" evidence="1">
    <location>
        <begin position="318"/>
        <end position="327"/>
    </location>
</feature>
<proteinExistence type="predicted"/>